<feature type="region of interest" description="Disordered" evidence="1">
    <location>
        <begin position="115"/>
        <end position="135"/>
    </location>
</feature>
<gene>
    <name evidence="2" type="ORF">EG244_15585</name>
</gene>
<evidence type="ECO:0000313" key="2">
    <source>
        <dbReference type="EMBL" id="RRH72048.1"/>
    </source>
</evidence>
<dbReference type="Proteomes" id="UP000282125">
    <property type="component" value="Unassembled WGS sequence"/>
</dbReference>
<comment type="caution">
    <text evidence="2">The sequence shown here is derived from an EMBL/GenBank/DDBJ whole genome shotgun (WGS) entry which is preliminary data.</text>
</comment>
<dbReference type="RefSeq" id="WP_148097636.1">
    <property type="nucleotide sequence ID" value="NZ_RRAZ01000027.1"/>
</dbReference>
<dbReference type="EMBL" id="RRAZ01000027">
    <property type="protein sequence ID" value="RRH72048.1"/>
    <property type="molecule type" value="Genomic_DNA"/>
</dbReference>
<reference evidence="2 3" key="1">
    <citation type="submission" date="2018-11" db="EMBL/GenBank/DDBJ databases">
        <title>Gemmobacter sp. nov., YIM 102744-1 draft genome.</title>
        <authorList>
            <person name="Li G."/>
            <person name="Jiang Y."/>
        </authorList>
    </citation>
    <scope>NUCLEOTIDE SEQUENCE [LARGE SCALE GENOMIC DNA]</scope>
    <source>
        <strain evidence="2 3">YIM 102744-1</strain>
    </source>
</reference>
<accession>A0A3P3DHJ7</accession>
<dbReference type="OrthoDB" id="9864656at2"/>
<organism evidence="2 3">
    <name type="scientific">Falsigemmobacter faecalis</name>
    <dbReference type="NCBI Taxonomy" id="2488730"/>
    <lineage>
        <taxon>Bacteria</taxon>
        <taxon>Pseudomonadati</taxon>
        <taxon>Pseudomonadota</taxon>
        <taxon>Alphaproteobacteria</taxon>
        <taxon>Rhodobacterales</taxon>
        <taxon>Paracoccaceae</taxon>
        <taxon>Falsigemmobacter</taxon>
    </lineage>
</organism>
<name>A0A3P3DHJ7_9RHOB</name>
<proteinExistence type="predicted"/>
<protein>
    <submittedName>
        <fullName evidence="2">Uncharacterized protein</fullName>
    </submittedName>
</protein>
<keyword evidence="3" id="KW-1185">Reference proteome</keyword>
<sequence length="135" mass="14976">MKRRLNRIKNLELTAVNFYESGQQFGLAWEHLSEETQAAGRAAFKQLQASIFKPIAVSEAPKLLKLPAVSIAELKPLPTLRIACEQHGKRYSILGWRLSEFLELAEAASEIKAYGQAQSDREGIPPSGREVADNA</sequence>
<evidence type="ECO:0000313" key="3">
    <source>
        <dbReference type="Proteomes" id="UP000282125"/>
    </source>
</evidence>
<evidence type="ECO:0000256" key="1">
    <source>
        <dbReference type="SAM" id="MobiDB-lite"/>
    </source>
</evidence>
<dbReference type="AlphaFoldDB" id="A0A3P3DHJ7"/>